<sequence>MSSAAKAKNKPQAGTYNGADAVVDALRAQGVELIFGMVGGQIMPVYDALHRHHCFGHVLVGHEQGAAHMAEGYARATGKPGVIMTTSGPGATNLVTGLADAFMDSTPVVAITGQVASTLLGNDAFQEADMRGITMPITKHNYQVQNADDLPEIFAEAFYVALSGRPGPVLIDLPRDVAVSPCQPRQATPMPPTGYKPPFKPHPLQVERALSLMAQAQRPVIIAGGGVIHAGAHESLRKLAELTGFPVSTTLMGLGGLPADHPLSLGMPGMHGTGYANLAIYNADLLLVVGCRLDDRVTGNVAKFSPGSKVIHVDVDASEIGKNLECQVPIVGDAGQALAQLLAGAQAWPERPDTTAWRKQIDQWKKKYPMVYPKSDDVIAPQWAIQEVGKLLAPEDIVVTGVGQHQMFVAQYYPFRRPRTMISSGGLGTMGFGLPAAIGAQMGAPERQVVCFDGDGSFLMNIQELATAVRYRVPLVAVVLNNAWLGMVAQWQRMFYDRRMSQSETAAPPYDKVAQAFGALGKRVERPEEFVPAMQWALREAKAQKLPVVLDVMIEREAKVLPMVPPGGANAEFIPCQSGDCQ</sequence>
<evidence type="ECO:0000256" key="9">
    <source>
        <dbReference type="ARBA" id="ARBA00023052"/>
    </source>
</evidence>
<dbReference type="EC" id="2.2.1.6" evidence="4 11"/>
<dbReference type="UniPathway" id="UPA00049">
    <property type="reaction ID" value="UER00059"/>
</dbReference>
<comment type="pathway">
    <text evidence="1 11">Amino-acid biosynthesis; L-isoleucine biosynthesis; L-isoleucine from 2-oxobutanoate: step 1/4.</text>
</comment>
<reference evidence="15 16" key="1">
    <citation type="journal article" date="2010" name="Stand. Genomic Sci.">
        <title>Complete genome sequence of Desulfarculus baarsii type strain (2st14).</title>
        <authorList>
            <person name="Sun H."/>
            <person name="Spring S."/>
            <person name="Lapidus A."/>
            <person name="Davenport K."/>
            <person name="Del Rio T.G."/>
            <person name="Tice H."/>
            <person name="Nolan M."/>
            <person name="Copeland A."/>
            <person name="Cheng J.F."/>
            <person name="Lucas S."/>
            <person name="Tapia R."/>
            <person name="Goodwin L."/>
            <person name="Pitluck S."/>
            <person name="Ivanova N."/>
            <person name="Pagani I."/>
            <person name="Mavromatis K."/>
            <person name="Ovchinnikova G."/>
            <person name="Pati A."/>
            <person name="Chen A."/>
            <person name="Palaniappan K."/>
            <person name="Hauser L."/>
            <person name="Chang Y.J."/>
            <person name="Jeffries C.D."/>
            <person name="Detter J.C."/>
            <person name="Han C."/>
            <person name="Rohde M."/>
            <person name="Brambilla E."/>
            <person name="Goker M."/>
            <person name="Woyke T."/>
            <person name="Bristow J."/>
            <person name="Eisen J.A."/>
            <person name="Markowitz V."/>
            <person name="Hugenholtz P."/>
            <person name="Kyrpides N.C."/>
            <person name="Klenk H.P."/>
            <person name="Land M."/>
        </authorList>
    </citation>
    <scope>NUCLEOTIDE SEQUENCE [LARGE SCALE GENOMIC DNA]</scope>
    <source>
        <strain evidence="16">ATCC 33931 / DSM 2075 / LMG 7858 / VKM B-1802 / 2st14</strain>
    </source>
</reference>
<comment type="pathway">
    <text evidence="2 11">Amino-acid biosynthesis; L-valine biosynthesis; L-valine from pyruvate: step 1/4.</text>
</comment>
<keyword evidence="6 11" id="KW-0808">Transferase</keyword>
<evidence type="ECO:0000256" key="3">
    <source>
        <dbReference type="ARBA" id="ARBA00007812"/>
    </source>
</evidence>
<dbReference type="EMBL" id="CP002085">
    <property type="protein sequence ID" value="ADK83712.1"/>
    <property type="molecule type" value="Genomic_DNA"/>
</dbReference>
<evidence type="ECO:0000259" key="12">
    <source>
        <dbReference type="Pfam" id="PF00205"/>
    </source>
</evidence>
<feature type="domain" description="Thiamine pyrophosphate enzyme N-terminal TPP-binding" evidence="14">
    <location>
        <begin position="17"/>
        <end position="129"/>
    </location>
</feature>
<dbReference type="GO" id="GO:0009097">
    <property type="term" value="P:isoleucine biosynthetic process"/>
    <property type="evidence" value="ECO:0007669"/>
    <property type="project" value="UniProtKB-UniPathway"/>
</dbReference>
<dbReference type="Pfam" id="PF02775">
    <property type="entry name" value="TPP_enzyme_C"/>
    <property type="match status" value="1"/>
</dbReference>
<dbReference type="PROSITE" id="PS00187">
    <property type="entry name" value="TPP_ENZYMES"/>
    <property type="match status" value="1"/>
</dbReference>
<comment type="catalytic activity">
    <reaction evidence="11">
        <text>2 pyruvate + H(+) = (2S)-2-acetolactate + CO2</text>
        <dbReference type="Rhea" id="RHEA:25249"/>
        <dbReference type="ChEBI" id="CHEBI:15361"/>
        <dbReference type="ChEBI" id="CHEBI:15378"/>
        <dbReference type="ChEBI" id="CHEBI:16526"/>
        <dbReference type="ChEBI" id="CHEBI:58476"/>
        <dbReference type="EC" id="2.2.1.6"/>
    </reaction>
</comment>
<dbReference type="AlphaFoldDB" id="E1QDS6"/>
<dbReference type="Gene3D" id="3.40.50.970">
    <property type="match status" value="2"/>
</dbReference>
<evidence type="ECO:0000256" key="5">
    <source>
        <dbReference type="ARBA" id="ARBA00022605"/>
    </source>
</evidence>
<evidence type="ECO:0000259" key="13">
    <source>
        <dbReference type="Pfam" id="PF02775"/>
    </source>
</evidence>
<feature type="domain" description="Thiamine pyrophosphate enzyme central" evidence="12">
    <location>
        <begin position="206"/>
        <end position="341"/>
    </location>
</feature>
<keyword evidence="5 11" id="KW-0028">Amino-acid biosynthesis</keyword>
<dbReference type="GO" id="GO:0005948">
    <property type="term" value="C:acetolactate synthase complex"/>
    <property type="evidence" value="ECO:0007669"/>
    <property type="project" value="TreeGrafter"/>
</dbReference>
<dbReference type="UniPathway" id="UPA00047">
    <property type="reaction ID" value="UER00055"/>
</dbReference>
<dbReference type="GO" id="GO:0003984">
    <property type="term" value="F:acetolactate synthase activity"/>
    <property type="evidence" value="ECO:0007669"/>
    <property type="project" value="UniProtKB-EC"/>
</dbReference>
<evidence type="ECO:0000256" key="8">
    <source>
        <dbReference type="ARBA" id="ARBA00022842"/>
    </source>
</evidence>
<name>E1QDS6_DESB2</name>
<dbReference type="InterPro" id="IPR029061">
    <property type="entry name" value="THDP-binding"/>
</dbReference>
<dbReference type="KEGG" id="dbr:Deba_0336"/>
<organism evidence="15 16">
    <name type="scientific">Desulfarculus baarsii (strain ATCC 33931 / DSM 2075 / LMG 7858 / VKM B-1802 / 2st14)</name>
    <dbReference type="NCBI Taxonomy" id="644282"/>
    <lineage>
        <taxon>Bacteria</taxon>
        <taxon>Pseudomonadati</taxon>
        <taxon>Thermodesulfobacteriota</taxon>
        <taxon>Desulfarculia</taxon>
        <taxon>Desulfarculales</taxon>
        <taxon>Desulfarculaceae</taxon>
        <taxon>Desulfarculus</taxon>
    </lineage>
</organism>
<keyword evidence="16" id="KW-1185">Reference proteome</keyword>
<evidence type="ECO:0000256" key="10">
    <source>
        <dbReference type="ARBA" id="ARBA00023304"/>
    </source>
</evidence>
<dbReference type="STRING" id="644282.Deba_0336"/>
<dbReference type="CDD" id="cd02015">
    <property type="entry name" value="TPP_AHAS"/>
    <property type="match status" value="1"/>
</dbReference>
<keyword evidence="7 11" id="KW-0479">Metal-binding</keyword>
<dbReference type="eggNOG" id="COG0028">
    <property type="taxonomic scope" value="Bacteria"/>
</dbReference>
<keyword evidence="10 11" id="KW-0100">Branched-chain amino acid biosynthesis</keyword>
<dbReference type="Gene3D" id="3.40.50.1220">
    <property type="entry name" value="TPP-binding domain"/>
    <property type="match status" value="1"/>
</dbReference>
<dbReference type="CDD" id="cd07035">
    <property type="entry name" value="TPP_PYR_POX_like"/>
    <property type="match status" value="1"/>
</dbReference>
<dbReference type="InterPro" id="IPR012001">
    <property type="entry name" value="Thiamin_PyroP_enz_TPP-bd_dom"/>
</dbReference>
<protein>
    <recommendedName>
        <fullName evidence="4 11">Acetolactate synthase</fullName>
        <ecNumber evidence="4 11">2.2.1.6</ecNumber>
    </recommendedName>
</protein>
<dbReference type="GO" id="GO:0050660">
    <property type="term" value="F:flavin adenine dinucleotide binding"/>
    <property type="evidence" value="ECO:0007669"/>
    <property type="project" value="InterPro"/>
</dbReference>
<dbReference type="SUPFAM" id="SSF52467">
    <property type="entry name" value="DHS-like NAD/FAD-binding domain"/>
    <property type="match status" value="1"/>
</dbReference>
<dbReference type="InterPro" id="IPR012000">
    <property type="entry name" value="Thiamin_PyroP_enz_cen_dom"/>
</dbReference>
<evidence type="ECO:0000256" key="7">
    <source>
        <dbReference type="ARBA" id="ARBA00022723"/>
    </source>
</evidence>
<feature type="domain" description="Thiamine pyrophosphate enzyme TPP-binding" evidence="13">
    <location>
        <begin position="401"/>
        <end position="552"/>
    </location>
</feature>
<dbReference type="Pfam" id="PF02776">
    <property type="entry name" value="TPP_enzyme_N"/>
    <property type="match status" value="1"/>
</dbReference>
<comment type="similarity">
    <text evidence="3 11">Belongs to the TPP enzyme family.</text>
</comment>
<dbReference type="InterPro" id="IPR029035">
    <property type="entry name" value="DHS-like_NAD/FAD-binding_dom"/>
</dbReference>
<evidence type="ECO:0000313" key="15">
    <source>
        <dbReference type="EMBL" id="ADK83712.1"/>
    </source>
</evidence>
<keyword evidence="8 11" id="KW-0460">Magnesium</keyword>
<evidence type="ECO:0000313" key="16">
    <source>
        <dbReference type="Proteomes" id="UP000009047"/>
    </source>
</evidence>
<dbReference type="PANTHER" id="PTHR18968">
    <property type="entry name" value="THIAMINE PYROPHOSPHATE ENZYMES"/>
    <property type="match status" value="1"/>
</dbReference>
<evidence type="ECO:0000259" key="14">
    <source>
        <dbReference type="Pfam" id="PF02776"/>
    </source>
</evidence>
<accession>E1QDS6</accession>
<dbReference type="Pfam" id="PF00205">
    <property type="entry name" value="TPP_enzyme_M"/>
    <property type="match status" value="1"/>
</dbReference>
<dbReference type="NCBIfam" id="TIGR00118">
    <property type="entry name" value="acolac_lg"/>
    <property type="match status" value="1"/>
</dbReference>
<comment type="cofactor">
    <cofactor evidence="11">
        <name>thiamine diphosphate</name>
        <dbReference type="ChEBI" id="CHEBI:58937"/>
    </cofactor>
    <text evidence="11">Binds 1 thiamine pyrophosphate per subunit.</text>
</comment>
<dbReference type="InterPro" id="IPR039368">
    <property type="entry name" value="AHAS_TPP"/>
</dbReference>
<dbReference type="InterPro" id="IPR012846">
    <property type="entry name" value="Acetolactate_synth_lsu"/>
</dbReference>
<keyword evidence="9 11" id="KW-0786">Thiamine pyrophosphate</keyword>
<evidence type="ECO:0000256" key="1">
    <source>
        <dbReference type="ARBA" id="ARBA00004974"/>
    </source>
</evidence>
<dbReference type="PANTHER" id="PTHR18968:SF13">
    <property type="entry name" value="ACETOLACTATE SYNTHASE CATALYTIC SUBUNIT, MITOCHONDRIAL"/>
    <property type="match status" value="1"/>
</dbReference>
<dbReference type="GO" id="GO:0000287">
    <property type="term" value="F:magnesium ion binding"/>
    <property type="evidence" value="ECO:0007669"/>
    <property type="project" value="UniProtKB-UniRule"/>
</dbReference>
<comment type="cofactor">
    <cofactor evidence="11">
        <name>Mg(2+)</name>
        <dbReference type="ChEBI" id="CHEBI:18420"/>
    </cofactor>
    <text evidence="11">Binds 1 Mg(2+) ion per subunit.</text>
</comment>
<dbReference type="FunFam" id="3.40.50.1220:FF:000008">
    <property type="entry name" value="Acetolactate synthase"/>
    <property type="match status" value="1"/>
</dbReference>
<dbReference type="GO" id="GO:0009099">
    <property type="term" value="P:L-valine biosynthetic process"/>
    <property type="evidence" value="ECO:0007669"/>
    <property type="project" value="UniProtKB-UniPathway"/>
</dbReference>
<gene>
    <name evidence="15" type="ordered locus">Deba_0336</name>
</gene>
<evidence type="ECO:0000256" key="2">
    <source>
        <dbReference type="ARBA" id="ARBA00005025"/>
    </source>
</evidence>
<dbReference type="InterPro" id="IPR045229">
    <property type="entry name" value="TPP_enz"/>
</dbReference>
<evidence type="ECO:0000256" key="11">
    <source>
        <dbReference type="RuleBase" id="RU003591"/>
    </source>
</evidence>
<evidence type="ECO:0000256" key="6">
    <source>
        <dbReference type="ARBA" id="ARBA00022679"/>
    </source>
</evidence>
<dbReference type="GO" id="GO:0030976">
    <property type="term" value="F:thiamine pyrophosphate binding"/>
    <property type="evidence" value="ECO:0007669"/>
    <property type="project" value="UniProtKB-UniRule"/>
</dbReference>
<dbReference type="InterPro" id="IPR011766">
    <property type="entry name" value="TPP_enzyme_TPP-bd"/>
</dbReference>
<dbReference type="InterPro" id="IPR000399">
    <property type="entry name" value="TPP-bd_CS"/>
</dbReference>
<proteinExistence type="inferred from homology"/>
<dbReference type="OrthoDB" id="2254214at2"/>
<dbReference type="FunFam" id="3.40.50.970:FF:000007">
    <property type="entry name" value="Acetolactate synthase"/>
    <property type="match status" value="1"/>
</dbReference>
<evidence type="ECO:0000256" key="4">
    <source>
        <dbReference type="ARBA" id="ARBA00013145"/>
    </source>
</evidence>
<dbReference type="SUPFAM" id="SSF52518">
    <property type="entry name" value="Thiamin diphosphate-binding fold (THDP-binding)"/>
    <property type="match status" value="2"/>
</dbReference>
<dbReference type="Proteomes" id="UP000009047">
    <property type="component" value="Chromosome"/>
</dbReference>
<dbReference type="RefSeq" id="WP_013257168.1">
    <property type="nucleotide sequence ID" value="NC_014365.1"/>
</dbReference>
<dbReference type="HOGENOM" id="CLU_013748_1_2_7"/>